<gene>
    <name evidence="3" type="ORF">HPB48_014464</name>
</gene>
<dbReference type="OrthoDB" id="10601264at2759"/>
<dbReference type="EMBL" id="JABSTR010000011">
    <property type="protein sequence ID" value="KAH9381225.1"/>
    <property type="molecule type" value="Genomic_DNA"/>
</dbReference>
<evidence type="ECO:0000256" key="2">
    <source>
        <dbReference type="SAM" id="Phobius"/>
    </source>
</evidence>
<accession>A0A9J6H2K5</accession>
<protein>
    <submittedName>
        <fullName evidence="3">Uncharacterized protein</fullName>
    </submittedName>
</protein>
<dbReference type="Proteomes" id="UP000821853">
    <property type="component" value="Chromosome 9"/>
</dbReference>
<dbReference type="AlphaFoldDB" id="A0A9J6H2K5"/>
<keyword evidence="2" id="KW-0812">Transmembrane</keyword>
<feature type="region of interest" description="Disordered" evidence="1">
    <location>
        <begin position="86"/>
        <end position="127"/>
    </location>
</feature>
<organism evidence="3 4">
    <name type="scientific">Haemaphysalis longicornis</name>
    <name type="common">Bush tick</name>
    <dbReference type="NCBI Taxonomy" id="44386"/>
    <lineage>
        <taxon>Eukaryota</taxon>
        <taxon>Metazoa</taxon>
        <taxon>Ecdysozoa</taxon>
        <taxon>Arthropoda</taxon>
        <taxon>Chelicerata</taxon>
        <taxon>Arachnida</taxon>
        <taxon>Acari</taxon>
        <taxon>Parasitiformes</taxon>
        <taxon>Ixodida</taxon>
        <taxon>Ixodoidea</taxon>
        <taxon>Ixodidae</taxon>
        <taxon>Haemaphysalinae</taxon>
        <taxon>Haemaphysalis</taxon>
    </lineage>
</organism>
<reference evidence="3 4" key="1">
    <citation type="journal article" date="2020" name="Cell">
        <title>Large-Scale Comparative Analyses of Tick Genomes Elucidate Their Genetic Diversity and Vector Capacities.</title>
        <authorList>
            <consortium name="Tick Genome and Microbiome Consortium (TIGMIC)"/>
            <person name="Jia N."/>
            <person name="Wang J."/>
            <person name="Shi W."/>
            <person name="Du L."/>
            <person name="Sun Y."/>
            <person name="Zhan W."/>
            <person name="Jiang J.F."/>
            <person name="Wang Q."/>
            <person name="Zhang B."/>
            <person name="Ji P."/>
            <person name="Bell-Sakyi L."/>
            <person name="Cui X.M."/>
            <person name="Yuan T.T."/>
            <person name="Jiang B.G."/>
            <person name="Yang W.F."/>
            <person name="Lam T.T."/>
            <person name="Chang Q.C."/>
            <person name="Ding S.J."/>
            <person name="Wang X.J."/>
            <person name="Zhu J.G."/>
            <person name="Ruan X.D."/>
            <person name="Zhao L."/>
            <person name="Wei J.T."/>
            <person name="Ye R.Z."/>
            <person name="Que T.C."/>
            <person name="Du C.H."/>
            <person name="Zhou Y.H."/>
            <person name="Cheng J.X."/>
            <person name="Dai P.F."/>
            <person name="Guo W.B."/>
            <person name="Han X.H."/>
            <person name="Huang E.J."/>
            <person name="Li L.F."/>
            <person name="Wei W."/>
            <person name="Gao Y.C."/>
            <person name="Liu J.Z."/>
            <person name="Shao H.Z."/>
            <person name="Wang X."/>
            <person name="Wang C.C."/>
            <person name="Yang T.C."/>
            <person name="Huo Q.B."/>
            <person name="Li W."/>
            <person name="Chen H.Y."/>
            <person name="Chen S.E."/>
            <person name="Zhou L.G."/>
            <person name="Ni X.B."/>
            <person name="Tian J.H."/>
            <person name="Sheng Y."/>
            <person name="Liu T."/>
            <person name="Pan Y.S."/>
            <person name="Xia L.Y."/>
            <person name="Li J."/>
            <person name="Zhao F."/>
            <person name="Cao W.C."/>
        </authorList>
    </citation>
    <scope>NUCLEOTIDE SEQUENCE [LARGE SCALE GENOMIC DNA]</scope>
    <source>
        <strain evidence="3">HaeL-2018</strain>
    </source>
</reference>
<evidence type="ECO:0000256" key="1">
    <source>
        <dbReference type="SAM" id="MobiDB-lite"/>
    </source>
</evidence>
<dbReference type="VEuPathDB" id="VectorBase:HLOH_054008"/>
<keyword evidence="4" id="KW-1185">Reference proteome</keyword>
<feature type="region of interest" description="Disordered" evidence="1">
    <location>
        <begin position="174"/>
        <end position="203"/>
    </location>
</feature>
<feature type="transmembrane region" description="Helical" evidence="2">
    <location>
        <begin position="29"/>
        <end position="51"/>
    </location>
</feature>
<feature type="compositionally biased region" description="Polar residues" evidence="1">
    <location>
        <begin position="94"/>
        <end position="104"/>
    </location>
</feature>
<comment type="caution">
    <text evidence="3">The sequence shown here is derived from an EMBL/GenBank/DDBJ whole genome shotgun (WGS) entry which is preliminary data.</text>
</comment>
<sequence>MVLVRASHHVVHPVVCCTVKRAVRLLPSALLLVFVLSLILVTLVQIAVIHSHRRAIYLQRRLTSTYRPSPGRLQAAAVAAAGPGRQVAAPDASGSPTSNFQSWSAAHRDSLRKSNASHNRAQAAKARPNALQVEALLDRNAPTVDNNIKILTGLANAARIRDIFAGTAARTLASPSRESSSTVVSREAAGGVTQRRDDDDGVSWELVPDDVYRRAGSAAAPEDGRRTRKFVADKSTSVGTVTRPLCPEVPPGLGKFLNC</sequence>
<keyword evidence="2" id="KW-1133">Transmembrane helix</keyword>
<proteinExistence type="predicted"/>
<evidence type="ECO:0000313" key="3">
    <source>
        <dbReference type="EMBL" id="KAH9381225.1"/>
    </source>
</evidence>
<feature type="compositionally biased region" description="Low complexity" evidence="1">
    <location>
        <begin position="174"/>
        <end position="187"/>
    </location>
</feature>
<evidence type="ECO:0000313" key="4">
    <source>
        <dbReference type="Proteomes" id="UP000821853"/>
    </source>
</evidence>
<name>A0A9J6H2K5_HAELO</name>
<keyword evidence="2" id="KW-0472">Membrane</keyword>